<comment type="caution">
    <text evidence="1">The sequence shown here is derived from an EMBL/GenBank/DDBJ whole genome shotgun (WGS) entry which is preliminary data.</text>
</comment>
<dbReference type="AlphaFoldDB" id="A0AAV1QAF3"/>
<keyword evidence="2" id="KW-1185">Reference proteome</keyword>
<dbReference type="GO" id="GO:0005737">
    <property type="term" value="C:cytoplasm"/>
    <property type="evidence" value="ECO:0007669"/>
    <property type="project" value="TreeGrafter"/>
</dbReference>
<dbReference type="EMBL" id="CAWUFR010000656">
    <property type="protein sequence ID" value="CAK6980195.1"/>
    <property type="molecule type" value="Genomic_DNA"/>
</dbReference>
<dbReference type="PANTHER" id="PTHR16155">
    <property type="entry name" value="DED DOMAIN-CONTAINING PROTEIN"/>
    <property type="match status" value="1"/>
</dbReference>
<dbReference type="PANTHER" id="PTHR16155:SF18">
    <property type="entry name" value="STERILE ALPHA MOTIF DOMAIN-CONTAINING PROTEIN 9-LIKE"/>
    <property type="match status" value="1"/>
</dbReference>
<gene>
    <name evidence="1" type="ORF">FSCOSCO3_A000408</name>
</gene>
<evidence type="ECO:0000313" key="2">
    <source>
        <dbReference type="Proteomes" id="UP001314229"/>
    </source>
</evidence>
<organism evidence="1 2">
    <name type="scientific">Scomber scombrus</name>
    <name type="common">Atlantic mackerel</name>
    <name type="synonym">Scomber vernalis</name>
    <dbReference type="NCBI Taxonomy" id="13677"/>
    <lineage>
        <taxon>Eukaryota</taxon>
        <taxon>Metazoa</taxon>
        <taxon>Chordata</taxon>
        <taxon>Craniata</taxon>
        <taxon>Vertebrata</taxon>
        <taxon>Euteleostomi</taxon>
        <taxon>Actinopterygii</taxon>
        <taxon>Neopterygii</taxon>
        <taxon>Teleostei</taxon>
        <taxon>Neoteleostei</taxon>
        <taxon>Acanthomorphata</taxon>
        <taxon>Pelagiaria</taxon>
        <taxon>Scombriformes</taxon>
        <taxon>Scombridae</taxon>
        <taxon>Scomber</taxon>
    </lineage>
</organism>
<protein>
    <submittedName>
        <fullName evidence="1">Sterile alpha motif domain-containing protein 9-like</fullName>
    </submittedName>
</protein>
<accession>A0AAV1QAF3</accession>
<name>A0AAV1QAF3_SCOSC</name>
<reference evidence="1 2" key="1">
    <citation type="submission" date="2024-01" db="EMBL/GenBank/DDBJ databases">
        <authorList>
            <person name="Alioto T."/>
            <person name="Alioto T."/>
            <person name="Gomez Garrido J."/>
        </authorList>
    </citation>
    <scope>NUCLEOTIDE SEQUENCE [LARGE SCALE GENOMIC DNA]</scope>
</reference>
<sequence length="730" mass="83750">MASGLALSTAEIRDSLSLLDVLYANQFEGESLDPEVVEQTEETFYRGAPPKWLNFHISEQAESDGTGTAFIKRDGYDRLRQQIQKKRKGISTVKLFHQPGCGGTTLAMQVLWDLRKTFRCAVLTGSTSDITNVATEVVHLFTAGSRRNQNTVLLLLNDEHNRENLQDSIMEMMAEQKIVTTMPVVIFLTCVRKDAVLQSDHVVLRKVLSDTEKQKFNEKKEELSRRYKDRCGQFHGFNIMQSNFSQAYVEQACTVFSTVQRSNKSLKTQLATFLSLLNAYVPGSYLLESQCLDFLKHEDSQHGHRSLEDNHLIITFQHDARSEKKVCMAHPMIAQCCTELMGDAGVTRSDTARNFLNRLCRDEVSQCLQGFIKDMLTKREMKVEKYTIKRINGDENKEDQERFSRLILDIQRKEGKGYSASVLKLASTIFVQNAFFPQALARFYYIEMKDYNKAERWAIEAKKRAPQNSFVADTLGQVYKNQLMTKEFSTKPREILQLATKAIEAFKDEERLAENEYGADMAEDGITRVSHIFNTRGQFGYLQVCNLIYDRLVEQNKTWKRVLTNNVSMGSVLGSLGDNKLYRFNHLISSLRDEVEKKCNFLNAYLTFSKPGMQKDDPSYIQRDVSSCYLKYAKRPLPDLISDIMDKCEDNVEENMSPSDEDPPESHIVALFKKWPEDKNSSHDLMLLIQNINHSYVHACAKYFQSRFLRPLFYLGKDEALSRIAPTSVT</sequence>
<dbReference type="Proteomes" id="UP001314229">
    <property type="component" value="Unassembled WGS sequence"/>
</dbReference>
<proteinExistence type="predicted"/>
<evidence type="ECO:0000313" key="1">
    <source>
        <dbReference type="EMBL" id="CAK6980195.1"/>
    </source>
</evidence>